<dbReference type="Gene3D" id="3.30.470.160">
    <property type="entry name" value="Inositol polyphosphate kinase"/>
    <property type="match status" value="1"/>
</dbReference>
<dbReference type="InterPro" id="IPR038286">
    <property type="entry name" value="IPK_sf"/>
</dbReference>
<keyword evidence="6" id="KW-1185">Reference proteome</keyword>
<evidence type="ECO:0000256" key="2">
    <source>
        <dbReference type="ARBA" id="ARBA00022679"/>
    </source>
</evidence>
<comment type="caution">
    <text evidence="5">The sequence shown here is derived from an EMBL/GenBank/DDBJ whole genome shotgun (WGS) entry which is preliminary data.</text>
</comment>
<dbReference type="PANTHER" id="PTHR12400:SF21">
    <property type="entry name" value="KINASE"/>
    <property type="match status" value="1"/>
</dbReference>
<keyword evidence="3 4" id="KW-0418">Kinase</keyword>
<evidence type="ECO:0000313" key="5">
    <source>
        <dbReference type="EMBL" id="KAJ1645795.1"/>
    </source>
</evidence>
<dbReference type="AlphaFoldDB" id="A0A9W7XLN6"/>
<reference evidence="5" key="1">
    <citation type="submission" date="2022-07" db="EMBL/GenBank/DDBJ databases">
        <title>Phylogenomic reconstructions and comparative analyses of Kickxellomycotina fungi.</title>
        <authorList>
            <person name="Reynolds N.K."/>
            <person name="Stajich J.E."/>
            <person name="Barry K."/>
            <person name="Grigoriev I.V."/>
            <person name="Crous P."/>
            <person name="Smith M.E."/>
        </authorList>
    </citation>
    <scope>NUCLEOTIDE SEQUENCE</scope>
    <source>
        <strain evidence="5">NBRC 105413</strain>
    </source>
</reference>
<evidence type="ECO:0000313" key="6">
    <source>
        <dbReference type="Proteomes" id="UP001145021"/>
    </source>
</evidence>
<accession>A0A9W7XLN6</accession>
<dbReference type="PANTHER" id="PTHR12400">
    <property type="entry name" value="INOSITOL POLYPHOSPHATE KINASE"/>
    <property type="match status" value="1"/>
</dbReference>
<name>A0A9W7XLN6_9FUNG</name>
<evidence type="ECO:0000256" key="4">
    <source>
        <dbReference type="RuleBase" id="RU363090"/>
    </source>
</evidence>
<evidence type="ECO:0000256" key="3">
    <source>
        <dbReference type="ARBA" id="ARBA00022777"/>
    </source>
</evidence>
<keyword evidence="2 4" id="KW-0808">Transferase</keyword>
<organism evidence="5 6">
    <name type="scientific">Coemansia asiatica</name>
    <dbReference type="NCBI Taxonomy" id="1052880"/>
    <lineage>
        <taxon>Eukaryota</taxon>
        <taxon>Fungi</taxon>
        <taxon>Fungi incertae sedis</taxon>
        <taxon>Zoopagomycota</taxon>
        <taxon>Kickxellomycotina</taxon>
        <taxon>Kickxellomycetes</taxon>
        <taxon>Kickxellales</taxon>
        <taxon>Kickxellaceae</taxon>
        <taxon>Coemansia</taxon>
    </lineage>
</organism>
<dbReference type="SUPFAM" id="SSF56104">
    <property type="entry name" value="SAICAR synthase-like"/>
    <property type="match status" value="1"/>
</dbReference>
<protein>
    <recommendedName>
        <fullName evidence="4">Kinase</fullName>
        <ecNumber evidence="4">2.7.-.-</ecNumber>
    </recommendedName>
</protein>
<proteinExistence type="inferred from homology"/>
<dbReference type="EC" id="2.7.-.-" evidence="4"/>
<comment type="similarity">
    <text evidence="1 4">Belongs to the inositol phosphokinase (IPK) family.</text>
</comment>
<dbReference type="GO" id="GO:0005737">
    <property type="term" value="C:cytoplasm"/>
    <property type="evidence" value="ECO:0007669"/>
    <property type="project" value="TreeGrafter"/>
</dbReference>
<dbReference type="GO" id="GO:0046854">
    <property type="term" value="P:phosphatidylinositol phosphate biosynthetic process"/>
    <property type="evidence" value="ECO:0007669"/>
    <property type="project" value="TreeGrafter"/>
</dbReference>
<dbReference type="Proteomes" id="UP001145021">
    <property type="component" value="Unassembled WGS sequence"/>
</dbReference>
<dbReference type="Pfam" id="PF03770">
    <property type="entry name" value="IPK"/>
    <property type="match status" value="1"/>
</dbReference>
<dbReference type="GO" id="GO:0005634">
    <property type="term" value="C:nucleus"/>
    <property type="evidence" value="ECO:0007669"/>
    <property type="project" value="TreeGrafter"/>
</dbReference>
<dbReference type="InterPro" id="IPR005522">
    <property type="entry name" value="IPK"/>
</dbReference>
<evidence type="ECO:0000256" key="1">
    <source>
        <dbReference type="ARBA" id="ARBA00007374"/>
    </source>
</evidence>
<dbReference type="GO" id="GO:0032958">
    <property type="term" value="P:inositol phosphate biosynthetic process"/>
    <property type="evidence" value="ECO:0007669"/>
    <property type="project" value="InterPro"/>
</dbReference>
<dbReference type="GO" id="GO:0000828">
    <property type="term" value="F:inositol hexakisphosphate kinase activity"/>
    <property type="evidence" value="ECO:0007669"/>
    <property type="project" value="TreeGrafter"/>
</dbReference>
<gene>
    <name evidence="5" type="ORF">LPJ64_002637</name>
</gene>
<dbReference type="EMBL" id="JANBOH010000088">
    <property type="protein sequence ID" value="KAJ1645795.1"/>
    <property type="molecule type" value="Genomic_DNA"/>
</dbReference>
<sequence>MTITSVTAIAKDELSKFAHQVAGHGDILHTRDKKVLIKPLDARETKFYKGAANQPLNAFFPAFHGTTRLDKSNDRENSNASEPAQDTHICIENLVTDYVLPCIMDIKIGTQLYDLDATPEKRARMELHAKRRTSAELGYAPSGLVFAGQPTGDRAWLYDLTKETVVTEAFVPFFNAAQAALDTEHRDLIVEQVIDWLVAYRDMVKVSETRMFGSSVLVVFEADRDQARKARMNNQSLVTVRAIDFAHSHWTPGQGPDCQYLFGLDNLIRTLQGIFSIKK</sequence>